<dbReference type="PANTHER" id="PTHR38791:SF1">
    <property type="entry name" value="TRANSCRIPTION FACTOR, PUTATIVE-RELATED"/>
    <property type="match status" value="1"/>
</dbReference>
<reference evidence="5" key="1">
    <citation type="journal article" date="2021" name="BMC Genomics">
        <title>Chromosome-level genome assembly and manually-curated proteome of model necrotroph Parastagonospora nodorum Sn15 reveals a genome-wide trove of candidate effector homologs, and redundancy of virulence-related functions within an accessory chromosome.</title>
        <authorList>
            <person name="Bertazzoni S."/>
            <person name="Jones D.A.B."/>
            <person name="Phan H.T."/>
            <person name="Tan K.-C."/>
            <person name="Hane J.K."/>
        </authorList>
    </citation>
    <scope>NUCLEOTIDE SEQUENCE [LARGE SCALE GENOMIC DNA]</scope>
    <source>
        <strain evidence="5">SN15 / ATCC MYA-4574 / FGSC 10173)</strain>
    </source>
</reference>
<dbReference type="InterPro" id="IPR053175">
    <property type="entry name" value="DHMBA_Reg_Transcription_Factor"/>
</dbReference>
<keyword evidence="1" id="KW-0539">Nucleus</keyword>
<dbReference type="InterPro" id="IPR001138">
    <property type="entry name" value="Zn2Cys6_DnaBD"/>
</dbReference>
<sequence>MVYRGKPSAACGECRKRRSRCDQVLPACGQCTKAGRICPGYRNTVDLMFHDETRSIARRNKIQPSSHAEVQAVAGPSLEEQALMRVAAAAPVKLTDFVLYQPLDDLGVNFFMSTYVGDDPSVSQLYYLPKLFSQTGSSNPGLRQSITAAGLAGYAKTARRNDVKLTATRLYVSAIQSINAAISDPTTVVQDATLMSIVMAAMFEVLVIPRLSDLRNCSKHLDGAVAVALMMLKQKKQTDVTYKLITMSMQSMIINSWISHLPLPANFMELKRRLGSNPKPHLHSLHGDFLDIVTELVDFREALKERLLQRPSDIIERALAVDEIFETFADTMPPHARFQAYRILLQDVEQLAFNGYYHVYLQSFTALLWNNVRAARLRLHQVIRKQCQIILSSPAVQKHGIWKAQLADSESKIIEFAIEISATVPQLAGYLGQLEYRRLPRTLPLRVSEASAASEPFPEQPRLAKITGSGTMEYTSHFGNEPSPFRRGNTAQKTPSTMSISDGHNEESRNETSGPQSASVYHMLFQLYSLSRITMLPAQLRAWVQNRIAWIESISDPEDLARLQDLVARQPGDGFPVDNAGLSFIDVTYLIDRGIRGAHSLLMGAYTLGDEKPNKSRKKTSNVVKNI</sequence>
<keyword evidence="5" id="KW-1185">Reference proteome</keyword>
<dbReference type="VEuPathDB" id="FungiDB:JI435_160480"/>
<dbReference type="CDD" id="cd00067">
    <property type="entry name" value="GAL4"/>
    <property type="match status" value="1"/>
</dbReference>
<gene>
    <name evidence="4" type="ORF">JI435_160480</name>
</gene>
<dbReference type="GO" id="GO:0008270">
    <property type="term" value="F:zinc ion binding"/>
    <property type="evidence" value="ECO:0007669"/>
    <property type="project" value="InterPro"/>
</dbReference>
<dbReference type="InterPro" id="IPR036864">
    <property type="entry name" value="Zn2-C6_fun-type_DNA-bd_sf"/>
</dbReference>
<name>A0A7U2FE97_PHANO</name>
<dbReference type="SUPFAM" id="SSF57701">
    <property type="entry name" value="Zn2/Cys6 DNA-binding domain"/>
    <property type="match status" value="1"/>
</dbReference>
<evidence type="ECO:0000259" key="3">
    <source>
        <dbReference type="PROSITE" id="PS50048"/>
    </source>
</evidence>
<dbReference type="Pfam" id="PF00172">
    <property type="entry name" value="Zn_clus"/>
    <property type="match status" value="1"/>
</dbReference>
<organism evidence="4 5">
    <name type="scientific">Phaeosphaeria nodorum (strain SN15 / ATCC MYA-4574 / FGSC 10173)</name>
    <name type="common">Glume blotch fungus</name>
    <name type="synonym">Parastagonospora nodorum</name>
    <dbReference type="NCBI Taxonomy" id="321614"/>
    <lineage>
        <taxon>Eukaryota</taxon>
        <taxon>Fungi</taxon>
        <taxon>Dikarya</taxon>
        <taxon>Ascomycota</taxon>
        <taxon>Pezizomycotina</taxon>
        <taxon>Dothideomycetes</taxon>
        <taxon>Pleosporomycetidae</taxon>
        <taxon>Pleosporales</taxon>
        <taxon>Pleosporineae</taxon>
        <taxon>Phaeosphaeriaceae</taxon>
        <taxon>Parastagonospora</taxon>
    </lineage>
</organism>
<dbReference type="PANTHER" id="PTHR38791">
    <property type="entry name" value="ZN(II)2CYS6 TRANSCRIPTION FACTOR (EUROFUNG)-RELATED-RELATED"/>
    <property type="match status" value="1"/>
</dbReference>
<evidence type="ECO:0000313" key="4">
    <source>
        <dbReference type="EMBL" id="QRD03659.1"/>
    </source>
</evidence>
<dbReference type="AlphaFoldDB" id="A0A7U2FE97"/>
<dbReference type="GO" id="GO:0000981">
    <property type="term" value="F:DNA-binding transcription factor activity, RNA polymerase II-specific"/>
    <property type="evidence" value="ECO:0007669"/>
    <property type="project" value="InterPro"/>
</dbReference>
<protein>
    <recommendedName>
        <fullName evidence="3">Zn(2)-C6 fungal-type domain-containing protein</fullName>
    </recommendedName>
</protein>
<evidence type="ECO:0000313" key="5">
    <source>
        <dbReference type="Proteomes" id="UP000663193"/>
    </source>
</evidence>
<dbReference type="PROSITE" id="PS50048">
    <property type="entry name" value="ZN2_CY6_FUNGAL_2"/>
    <property type="match status" value="1"/>
</dbReference>
<dbReference type="OrthoDB" id="4220372at2759"/>
<dbReference type="Gene3D" id="4.10.240.10">
    <property type="entry name" value="Zn(2)-C6 fungal-type DNA-binding domain"/>
    <property type="match status" value="1"/>
</dbReference>
<feature type="region of interest" description="Disordered" evidence="2">
    <location>
        <begin position="475"/>
        <end position="516"/>
    </location>
</feature>
<feature type="compositionally biased region" description="Polar residues" evidence="2">
    <location>
        <begin position="489"/>
        <end position="502"/>
    </location>
</feature>
<feature type="domain" description="Zn(2)-C6 fungal-type" evidence="3">
    <location>
        <begin position="10"/>
        <end position="38"/>
    </location>
</feature>
<dbReference type="PROSITE" id="PS00463">
    <property type="entry name" value="ZN2_CY6_FUNGAL_1"/>
    <property type="match status" value="1"/>
</dbReference>
<dbReference type="SMART" id="SM00066">
    <property type="entry name" value="GAL4"/>
    <property type="match status" value="1"/>
</dbReference>
<dbReference type="Proteomes" id="UP000663193">
    <property type="component" value="Chromosome 15"/>
</dbReference>
<dbReference type="EMBL" id="CP069037">
    <property type="protein sequence ID" value="QRD03659.1"/>
    <property type="molecule type" value="Genomic_DNA"/>
</dbReference>
<evidence type="ECO:0000256" key="1">
    <source>
        <dbReference type="ARBA" id="ARBA00023242"/>
    </source>
</evidence>
<proteinExistence type="predicted"/>
<accession>A0A7U2FE97</accession>
<evidence type="ECO:0000256" key="2">
    <source>
        <dbReference type="SAM" id="MobiDB-lite"/>
    </source>
</evidence>